<evidence type="ECO:0000313" key="2">
    <source>
        <dbReference type="Proteomes" id="UP001500166"/>
    </source>
</evidence>
<dbReference type="SFLD" id="SFLDG01129">
    <property type="entry name" value="C1.5:_HAD__Beta-PGM__Phosphata"/>
    <property type="match status" value="1"/>
</dbReference>
<dbReference type="InterPro" id="IPR006439">
    <property type="entry name" value="HAD-SF_hydro_IA"/>
</dbReference>
<dbReference type="CDD" id="cd07505">
    <property type="entry name" value="HAD_BPGM-like"/>
    <property type="match status" value="1"/>
</dbReference>
<dbReference type="InterPro" id="IPR023214">
    <property type="entry name" value="HAD_sf"/>
</dbReference>
<dbReference type="NCBIfam" id="TIGR01509">
    <property type="entry name" value="HAD-SF-IA-v3"/>
    <property type="match status" value="1"/>
</dbReference>
<organism evidence="1 2">
    <name type="scientific">Kocuria atrinae</name>
    <dbReference type="NCBI Taxonomy" id="592377"/>
    <lineage>
        <taxon>Bacteria</taxon>
        <taxon>Bacillati</taxon>
        <taxon>Actinomycetota</taxon>
        <taxon>Actinomycetes</taxon>
        <taxon>Micrococcales</taxon>
        <taxon>Micrococcaceae</taxon>
        <taxon>Kocuria</taxon>
    </lineage>
</organism>
<keyword evidence="2" id="KW-1185">Reference proteome</keyword>
<dbReference type="PANTHER" id="PTHR18901">
    <property type="entry name" value="2-DEOXYGLUCOSE-6-PHOSPHATE PHOSPHATASE 2"/>
    <property type="match status" value="1"/>
</dbReference>
<dbReference type="Gene3D" id="3.40.50.1000">
    <property type="entry name" value="HAD superfamily/HAD-like"/>
    <property type="match status" value="1"/>
</dbReference>
<dbReference type="EMBL" id="BAAAQA010000016">
    <property type="protein sequence ID" value="GAA2117270.1"/>
    <property type="molecule type" value="Genomic_DNA"/>
</dbReference>
<protein>
    <submittedName>
        <fullName evidence="1">HAD family phosphatase</fullName>
    </submittedName>
</protein>
<dbReference type="Pfam" id="PF00702">
    <property type="entry name" value="Hydrolase"/>
    <property type="match status" value="1"/>
</dbReference>
<dbReference type="SUPFAM" id="SSF56784">
    <property type="entry name" value="HAD-like"/>
    <property type="match status" value="1"/>
</dbReference>
<sequence>MTATSFPRAVLFDHDGTLVDTEPLWAQGKEQLAATHGGEWTQADTEATLGKPIAKTVERLSELGVPGDLDQVFQEFYAVLEKILEENPPGFIAGVEPLLKDLADAGIPAAIVTNATTDVAKYTASIAPDNLFQVIIGDQEVAAGVKPKPDPDAYLQAAKRLGVDPQDCVVIEDSPSGAQAGVAAGIVTVAVPGEQEIPAQPGVVHVPNHSELTLEFLRTLKQ</sequence>
<dbReference type="InterPro" id="IPR036412">
    <property type="entry name" value="HAD-like_sf"/>
</dbReference>
<accession>A0ABN2XUR2</accession>
<dbReference type="InterPro" id="IPR023198">
    <property type="entry name" value="PGP-like_dom2"/>
</dbReference>
<name>A0ABN2XUR2_9MICC</name>
<dbReference type="Proteomes" id="UP001500166">
    <property type="component" value="Unassembled WGS sequence"/>
</dbReference>
<reference evidence="1 2" key="1">
    <citation type="journal article" date="2019" name="Int. J. Syst. Evol. Microbiol.">
        <title>The Global Catalogue of Microorganisms (GCM) 10K type strain sequencing project: providing services to taxonomists for standard genome sequencing and annotation.</title>
        <authorList>
            <consortium name="The Broad Institute Genomics Platform"/>
            <consortium name="The Broad Institute Genome Sequencing Center for Infectious Disease"/>
            <person name="Wu L."/>
            <person name="Ma J."/>
        </authorList>
    </citation>
    <scope>NUCLEOTIDE SEQUENCE [LARGE SCALE GENOMIC DNA]</scope>
    <source>
        <strain evidence="1 2">JCM 15914</strain>
    </source>
</reference>
<dbReference type="SFLD" id="SFLDS00003">
    <property type="entry name" value="Haloacid_Dehalogenase"/>
    <property type="match status" value="1"/>
</dbReference>
<dbReference type="RefSeq" id="WP_344224542.1">
    <property type="nucleotide sequence ID" value="NZ_BAAAQA010000016.1"/>
</dbReference>
<dbReference type="PANTHER" id="PTHR18901:SF38">
    <property type="entry name" value="PSEUDOURIDINE-5'-PHOSPHATASE"/>
    <property type="match status" value="1"/>
</dbReference>
<gene>
    <name evidence="1" type="ORF">GCM10009824_16590</name>
</gene>
<proteinExistence type="predicted"/>
<dbReference type="PRINTS" id="PR00413">
    <property type="entry name" value="HADHALOGNASE"/>
</dbReference>
<evidence type="ECO:0000313" key="1">
    <source>
        <dbReference type="EMBL" id="GAA2117270.1"/>
    </source>
</evidence>
<dbReference type="Gene3D" id="1.10.150.240">
    <property type="entry name" value="Putative phosphatase, domain 2"/>
    <property type="match status" value="1"/>
</dbReference>
<comment type="caution">
    <text evidence="1">The sequence shown here is derived from an EMBL/GenBank/DDBJ whole genome shotgun (WGS) entry which is preliminary data.</text>
</comment>